<evidence type="ECO:0000313" key="2">
    <source>
        <dbReference type="EMBL" id="KAK3258691.1"/>
    </source>
</evidence>
<feature type="compositionally biased region" description="Low complexity" evidence="1">
    <location>
        <begin position="37"/>
        <end position="46"/>
    </location>
</feature>
<dbReference type="Proteomes" id="UP001190700">
    <property type="component" value="Unassembled WGS sequence"/>
</dbReference>
<keyword evidence="3" id="KW-1185">Reference proteome</keyword>
<feature type="compositionally biased region" description="Polar residues" evidence="1">
    <location>
        <begin position="51"/>
        <end position="66"/>
    </location>
</feature>
<gene>
    <name evidence="2" type="ORF">CYMTET_32275</name>
</gene>
<protein>
    <submittedName>
        <fullName evidence="2">Uncharacterized protein</fullName>
    </submittedName>
</protein>
<proteinExistence type="predicted"/>
<comment type="caution">
    <text evidence="2">The sequence shown here is derived from an EMBL/GenBank/DDBJ whole genome shotgun (WGS) entry which is preliminary data.</text>
</comment>
<evidence type="ECO:0000256" key="1">
    <source>
        <dbReference type="SAM" id="MobiDB-lite"/>
    </source>
</evidence>
<organism evidence="2 3">
    <name type="scientific">Cymbomonas tetramitiformis</name>
    <dbReference type="NCBI Taxonomy" id="36881"/>
    <lineage>
        <taxon>Eukaryota</taxon>
        <taxon>Viridiplantae</taxon>
        <taxon>Chlorophyta</taxon>
        <taxon>Pyramimonadophyceae</taxon>
        <taxon>Pyramimonadales</taxon>
        <taxon>Pyramimonadaceae</taxon>
        <taxon>Cymbomonas</taxon>
    </lineage>
</organism>
<reference evidence="2 3" key="1">
    <citation type="journal article" date="2015" name="Genome Biol. Evol.">
        <title>Comparative Genomics of a Bacterivorous Green Alga Reveals Evolutionary Causalities and Consequences of Phago-Mixotrophic Mode of Nutrition.</title>
        <authorList>
            <person name="Burns J.A."/>
            <person name="Paasch A."/>
            <person name="Narechania A."/>
            <person name="Kim E."/>
        </authorList>
    </citation>
    <scope>NUCLEOTIDE SEQUENCE [LARGE SCALE GENOMIC DNA]</scope>
    <source>
        <strain evidence="2 3">PLY_AMNH</strain>
    </source>
</reference>
<sequence>MVELQADQYDYISALPPWDSCLDGDTEAEPADDADIADTTAATNADEGTRGSRTLSSTHMPTSTASEPPDHGSSAAASLE</sequence>
<dbReference type="AlphaFoldDB" id="A0AAE0KS09"/>
<dbReference type="EMBL" id="LGRX02019332">
    <property type="protein sequence ID" value="KAK3258691.1"/>
    <property type="molecule type" value="Genomic_DNA"/>
</dbReference>
<feature type="region of interest" description="Disordered" evidence="1">
    <location>
        <begin position="1"/>
        <end position="80"/>
    </location>
</feature>
<name>A0AAE0KS09_9CHLO</name>
<evidence type="ECO:0000313" key="3">
    <source>
        <dbReference type="Proteomes" id="UP001190700"/>
    </source>
</evidence>
<feature type="compositionally biased region" description="Acidic residues" evidence="1">
    <location>
        <begin position="22"/>
        <end position="36"/>
    </location>
</feature>
<accession>A0AAE0KS09</accession>
<feature type="non-terminal residue" evidence="2">
    <location>
        <position position="80"/>
    </location>
</feature>